<dbReference type="InterPro" id="IPR012340">
    <property type="entry name" value="NA-bd_OB-fold"/>
</dbReference>
<dbReference type="EMBL" id="CM007387">
    <property type="protein sequence ID" value="ONK62624.1"/>
    <property type="molecule type" value="Genomic_DNA"/>
</dbReference>
<feature type="region of interest" description="Disordered" evidence="6">
    <location>
        <begin position="56"/>
        <end position="81"/>
    </location>
</feature>
<dbReference type="PANTHER" id="PTHR11289">
    <property type="entry name" value="BREAST CANCER TYPE 2 SUSCEPTIBILITY PROTEIN BRCA2"/>
    <property type="match status" value="1"/>
</dbReference>
<feature type="domain" description="Breast cancer type 2 susceptibility protein helical" evidence="8">
    <location>
        <begin position="715"/>
        <end position="786"/>
    </location>
</feature>
<dbReference type="InterPro" id="IPR015187">
    <property type="entry name" value="BRCA2_OB_1"/>
</dbReference>
<accession>A0A5P1E9X0</accession>
<dbReference type="InterPro" id="IPR036315">
    <property type="entry name" value="BRCA2_hlx_sf"/>
</dbReference>
<keyword evidence="4" id="KW-0233">DNA recombination</keyword>
<evidence type="ECO:0000313" key="9">
    <source>
        <dbReference type="EMBL" id="ONK62624.1"/>
    </source>
</evidence>
<name>A0A5P1E9X0_ASPOF</name>
<dbReference type="SUPFAM" id="SSF50249">
    <property type="entry name" value="Nucleic acid-binding proteins"/>
    <property type="match status" value="3"/>
</dbReference>
<dbReference type="GO" id="GO:0006355">
    <property type="term" value="P:regulation of DNA-templated transcription"/>
    <property type="evidence" value="ECO:0007669"/>
    <property type="project" value="TreeGrafter"/>
</dbReference>
<evidence type="ECO:0000256" key="1">
    <source>
        <dbReference type="ARBA" id="ARBA00022737"/>
    </source>
</evidence>
<dbReference type="CDD" id="cd04493">
    <property type="entry name" value="BRCA2DBD_OB1"/>
    <property type="match status" value="1"/>
</dbReference>
<evidence type="ECO:0000256" key="4">
    <source>
        <dbReference type="ARBA" id="ARBA00023172"/>
    </source>
</evidence>
<feature type="domain" description="BRCA2 OB1" evidence="7">
    <location>
        <begin position="791"/>
        <end position="929"/>
    </location>
</feature>
<evidence type="ECO:0000259" key="7">
    <source>
        <dbReference type="Pfam" id="PF09103"/>
    </source>
</evidence>
<sequence length="1298" mass="141619">MPPPTWQIFPTADGHFRWSLAGGELDPPPSETPKTLVSRFPSLADLVRQAPPKLLELGAGGDRTGGAPMFRTGSGRSVSVRETSVQSAKSFLEGGNAVDRGADLAVGGGSGNDNGFPMFQTGSGKSVAVRQASVIKAAAVLGEDTEKGAAIAVEGDNGSDNGFPMFQTGSEKSVMVRQSSVRKAAAVLGEDDMEKGAAAVVQGGNGNDNGVPMFQTGLGKSVTVRESSVLKAAAVLGEDVEKEVLKPPCSNSSNYDVPMFQTGSGKSVLVKQSSISRALSVLQAGDDLETGSFSSGNFADKTCKLIGDRHHTFSNSLFQTGSGKAVNISSAGFYRANTLLGLESKDNLYTSGYFEHPVNQSDSNIATDGATACWNTSSSSITKYNNDAEGALSDKRNSLPISSDFYSSGSQPYKDAVQNLMGSEVCAPDVGQPPLKFHTAGGKSLSISRDALKRARNLLGDSDGGSLQSILKDQSTLLVKDDKVFDETSWNKENIPIACLHRNSTTRNHSAKLPSPLPKVTNQMKSFSSIATGVQDQLKLNGFLSGRNHDNKKISHLQVSSKRVHCVAHAAVDNPVKLPDGRHSFGLGPLVDISNHIRTDYSNMNGFGSEKKRPQRRNSISPFKRPRISRFSAPVNITISFLAADSNKPSTSEKCCPRTSMSAHYPFKVQRKTLQEFFGGPPTKHNQVRQLPDQVQQMNPVNADMYMFSDPAGSDSIGSENFRNMLLHSGASPSTATKEWVANHYKWIVWKLACLERCYPAKASGKFLTMSNALEELKYRYEREVNYGHRSAIKRILDGDSSPASMMVLCISSIYSSPSPDLNKLNNTTNAIEDEKNLYRVDGAERNHVLKIELTDGWYSLDAVLDVLLSKQLAAGKLFIGQKLRIWGASLCGWVGPISPFEASKTVSLLIHINGTYRAHWFDKLGFCKNHGAPLDFRCIKGAGGKVPRTLVGITRIYPVLYKERFTDGGSIVRSERMENKVLQLYNQSNGLWYDRGLINWDGAANMSSEQLASFSTYQLKQEANRQSSMQKKIEKALEDAGLSLRDVTPFMRVRVVSLTSKCSRKRCPPREGIITIWNPTEKQKFDLVEGQIYSVSGLMPLNFGSDILYLQGRGSSTMWKPMLSTSEKFEPFFTPRRPVLVSSLGEVPLASEFDIAAVVVHVGEVYISGCQKKQWIFVTDGSKCSSEVTFEDLYDCLLAVSFCSPVNDNDLSGLLSQCLVGTPVSFCNLVKRARDQMNHLWVAEATENSTYSVCYNLPKSFHLKEAAGSDNHWSNTSSSIMQKLRERILCIVDGQRS</sequence>
<organism evidence="9 10">
    <name type="scientific">Asparagus officinalis</name>
    <name type="common">Garden asparagus</name>
    <dbReference type="NCBI Taxonomy" id="4686"/>
    <lineage>
        <taxon>Eukaryota</taxon>
        <taxon>Viridiplantae</taxon>
        <taxon>Streptophyta</taxon>
        <taxon>Embryophyta</taxon>
        <taxon>Tracheophyta</taxon>
        <taxon>Spermatophyta</taxon>
        <taxon>Magnoliopsida</taxon>
        <taxon>Liliopsida</taxon>
        <taxon>Asparagales</taxon>
        <taxon>Asparagaceae</taxon>
        <taxon>Asparagoideae</taxon>
        <taxon>Asparagus</taxon>
    </lineage>
</organism>
<evidence type="ECO:0000313" key="10">
    <source>
        <dbReference type="Proteomes" id="UP000243459"/>
    </source>
</evidence>
<dbReference type="SUPFAM" id="SSF81872">
    <property type="entry name" value="BRCA2 helical domain"/>
    <property type="match status" value="1"/>
</dbReference>
<dbReference type="Gene3D" id="2.40.50.140">
    <property type="entry name" value="Nucleic acid-binding proteins"/>
    <property type="match status" value="3"/>
</dbReference>
<dbReference type="Gramene" id="ONK62624">
    <property type="protein sequence ID" value="ONK62624"/>
    <property type="gene ID" value="A4U43_C07F6110"/>
</dbReference>
<dbReference type="Gene3D" id="6.10.70.10">
    <property type="match status" value="1"/>
</dbReference>
<dbReference type="PANTHER" id="PTHR11289:SF0">
    <property type="entry name" value="BREAST CANCER TYPE 2 SUSCEPTIBILITY PROTEIN"/>
    <property type="match status" value="1"/>
</dbReference>
<keyword evidence="3" id="KW-0238">DNA-binding</keyword>
<protein>
    <recommendedName>
        <fullName evidence="11">Tower domain-containing protein</fullName>
    </recommendedName>
</protein>
<dbReference type="Proteomes" id="UP000243459">
    <property type="component" value="Chromosome 7"/>
</dbReference>
<proteinExistence type="predicted"/>
<keyword evidence="1" id="KW-0677">Repeat</keyword>
<feature type="region of interest" description="Disordered" evidence="6">
    <location>
        <begin position="604"/>
        <end position="625"/>
    </location>
</feature>
<evidence type="ECO:0000259" key="8">
    <source>
        <dbReference type="Pfam" id="PF09169"/>
    </source>
</evidence>
<dbReference type="PROSITE" id="PS50138">
    <property type="entry name" value="BRCA2_REPEAT"/>
    <property type="match status" value="2"/>
</dbReference>
<evidence type="ECO:0000256" key="5">
    <source>
        <dbReference type="ARBA" id="ARBA00023204"/>
    </source>
</evidence>
<gene>
    <name evidence="9" type="ORF">A4U43_C07F6110</name>
</gene>
<evidence type="ECO:0000256" key="2">
    <source>
        <dbReference type="ARBA" id="ARBA00022763"/>
    </source>
</evidence>
<reference evidence="10" key="1">
    <citation type="journal article" date="2017" name="Nat. Commun.">
        <title>The asparagus genome sheds light on the origin and evolution of a young Y chromosome.</title>
        <authorList>
            <person name="Harkess A."/>
            <person name="Zhou J."/>
            <person name="Xu C."/>
            <person name="Bowers J.E."/>
            <person name="Van der Hulst R."/>
            <person name="Ayyampalayam S."/>
            <person name="Mercati F."/>
            <person name="Riccardi P."/>
            <person name="McKain M.R."/>
            <person name="Kakrana A."/>
            <person name="Tang H."/>
            <person name="Ray J."/>
            <person name="Groenendijk J."/>
            <person name="Arikit S."/>
            <person name="Mathioni S.M."/>
            <person name="Nakano M."/>
            <person name="Shan H."/>
            <person name="Telgmann-Rauber A."/>
            <person name="Kanno A."/>
            <person name="Yue Z."/>
            <person name="Chen H."/>
            <person name="Li W."/>
            <person name="Chen Y."/>
            <person name="Xu X."/>
            <person name="Zhang Y."/>
            <person name="Luo S."/>
            <person name="Chen H."/>
            <person name="Gao J."/>
            <person name="Mao Z."/>
            <person name="Pires J.C."/>
            <person name="Luo M."/>
            <person name="Kudrna D."/>
            <person name="Wing R.A."/>
            <person name="Meyers B.C."/>
            <person name="Yi K."/>
            <person name="Kong H."/>
            <person name="Lavrijsen P."/>
            <person name="Sunseri F."/>
            <person name="Falavigna A."/>
            <person name="Ye Y."/>
            <person name="Leebens-Mack J.H."/>
            <person name="Chen G."/>
        </authorList>
    </citation>
    <scope>NUCLEOTIDE SEQUENCE [LARGE SCALE GENOMIC DNA]</scope>
    <source>
        <strain evidence="10">cv. DH0086</strain>
    </source>
</reference>
<dbReference type="FunFam" id="2.40.50.140:FF:000262">
    <property type="entry name" value="Protein BREAST CANCER SUSCEPTIBILITY 2 homolog B"/>
    <property type="match status" value="1"/>
</dbReference>
<keyword evidence="2" id="KW-0227">DNA damage</keyword>
<dbReference type="Pfam" id="PF09103">
    <property type="entry name" value="BRCA-2_OB1"/>
    <property type="match status" value="1"/>
</dbReference>
<dbReference type="GO" id="GO:0003677">
    <property type="term" value="F:DNA binding"/>
    <property type="evidence" value="ECO:0007669"/>
    <property type="project" value="UniProtKB-KW"/>
</dbReference>
<dbReference type="Pfam" id="PF09169">
    <property type="entry name" value="BRCA-2_helical"/>
    <property type="match status" value="1"/>
</dbReference>
<dbReference type="InterPro" id="IPR002093">
    <property type="entry name" value="BRCA2_repeat"/>
</dbReference>
<dbReference type="Pfam" id="PF00634">
    <property type="entry name" value="BRCA2"/>
    <property type="match status" value="4"/>
</dbReference>
<dbReference type="GO" id="GO:0000724">
    <property type="term" value="P:double-strand break repair via homologous recombination"/>
    <property type="evidence" value="ECO:0007669"/>
    <property type="project" value="InterPro"/>
</dbReference>
<dbReference type="OMA" id="ISFCSPC"/>
<evidence type="ECO:0008006" key="11">
    <source>
        <dbReference type="Google" id="ProtNLM"/>
    </source>
</evidence>
<dbReference type="InterPro" id="IPR015252">
    <property type="entry name" value="BRCA2_hlx"/>
</dbReference>
<evidence type="ECO:0000256" key="6">
    <source>
        <dbReference type="SAM" id="MobiDB-lite"/>
    </source>
</evidence>
<keyword evidence="10" id="KW-1185">Reference proteome</keyword>
<keyword evidence="5" id="KW-0234">DNA repair</keyword>
<dbReference type="InterPro" id="IPR015525">
    <property type="entry name" value="BRCA2"/>
</dbReference>
<dbReference type="SUPFAM" id="SSF81878">
    <property type="entry name" value="BRCA2 tower domain"/>
    <property type="match status" value="1"/>
</dbReference>
<evidence type="ECO:0000256" key="3">
    <source>
        <dbReference type="ARBA" id="ARBA00023125"/>
    </source>
</evidence>